<evidence type="ECO:0000313" key="8">
    <source>
        <dbReference type="Proteomes" id="UP000593594"/>
    </source>
</evidence>
<comment type="similarity">
    <text evidence="2">Belongs to the UPF0014 family.</text>
</comment>
<evidence type="ECO:0000313" key="7">
    <source>
        <dbReference type="EMBL" id="QPC44454.1"/>
    </source>
</evidence>
<sequence length="266" mass="28567">MTFLDLTIPDVAAVSVFVLLNGALSLWLSLGIERQLLIAAVRMVVQLTAVGAVLTLLFSVATLPWTLAMACAMVAFAGREISARQTRPLSGWWGYGLGTATMTIAAATVTLVALLGTLQPDPWYAPRYAIPLFGMILGNAMTGISLGLDTLTTAVVRERAAIETRIALGAPRFDALRPEIRESLRRGFMPMINAMSATGVVFLPGMMTGQILAGIEPDAAVRYQLLIMFLISGATGLGLLTAVLGGTWRLTDQRHRLRPDRLTEAR</sequence>
<evidence type="ECO:0000256" key="5">
    <source>
        <dbReference type="ARBA" id="ARBA00023136"/>
    </source>
</evidence>
<dbReference type="AlphaFoldDB" id="A0A7S8C6V2"/>
<keyword evidence="4 6" id="KW-1133">Transmembrane helix</keyword>
<dbReference type="EMBL" id="CP058214">
    <property type="protein sequence ID" value="QPC44454.1"/>
    <property type="molecule type" value="Genomic_DNA"/>
</dbReference>
<feature type="transmembrane region" description="Helical" evidence="6">
    <location>
        <begin position="128"/>
        <end position="148"/>
    </location>
</feature>
<evidence type="ECO:0000256" key="6">
    <source>
        <dbReference type="SAM" id="Phobius"/>
    </source>
</evidence>
<dbReference type="PANTHER" id="PTHR30028:SF0">
    <property type="entry name" value="PROTEIN ALUMINUM SENSITIVE 3"/>
    <property type="match status" value="1"/>
</dbReference>
<evidence type="ECO:0000256" key="1">
    <source>
        <dbReference type="ARBA" id="ARBA00004141"/>
    </source>
</evidence>
<reference evidence="7 8" key="1">
    <citation type="submission" date="2020-06" db="EMBL/GenBank/DDBJ databases">
        <title>Genome sequence of 2 isolates from Red Sea Mangroves.</title>
        <authorList>
            <person name="Sefrji F."/>
            <person name="Michoud G."/>
            <person name="Merlino G."/>
            <person name="Daffonchio D."/>
        </authorList>
    </citation>
    <scope>NUCLEOTIDE SEQUENCE [LARGE SCALE GENOMIC DNA]</scope>
    <source>
        <strain evidence="7 8">R1DC25</strain>
    </source>
</reference>
<comment type="subcellular location">
    <subcellularLocation>
        <location evidence="1">Membrane</location>
        <topology evidence="1">Multi-pass membrane protein</topology>
    </subcellularLocation>
</comment>
<evidence type="ECO:0000256" key="4">
    <source>
        <dbReference type="ARBA" id="ARBA00022989"/>
    </source>
</evidence>
<accession>A0A7S8C6V2</accession>
<protein>
    <submittedName>
        <fullName evidence="7">Iron export ABC transporter permease subunit FetB</fullName>
    </submittedName>
</protein>
<dbReference type="Pfam" id="PF03649">
    <property type="entry name" value="UPF0014"/>
    <property type="match status" value="1"/>
</dbReference>
<feature type="transmembrane region" description="Helical" evidence="6">
    <location>
        <begin position="191"/>
        <end position="213"/>
    </location>
</feature>
<name>A0A7S8C6V2_9HYPH</name>
<gene>
    <name evidence="7" type="primary">fetB</name>
    <name evidence="7" type="ORF">HW532_18165</name>
</gene>
<keyword evidence="8" id="KW-1185">Reference proteome</keyword>
<evidence type="ECO:0000256" key="3">
    <source>
        <dbReference type="ARBA" id="ARBA00022692"/>
    </source>
</evidence>
<proteinExistence type="inferred from homology"/>
<dbReference type="InterPro" id="IPR005226">
    <property type="entry name" value="UPF0014_fam"/>
</dbReference>
<dbReference type="PANTHER" id="PTHR30028">
    <property type="entry name" value="UPF0014 INNER MEMBRANE PROTEIN YBBM-RELATED"/>
    <property type="match status" value="1"/>
</dbReference>
<dbReference type="Proteomes" id="UP000593594">
    <property type="component" value="Chromosome"/>
</dbReference>
<feature type="transmembrane region" description="Helical" evidence="6">
    <location>
        <begin position="93"/>
        <end position="116"/>
    </location>
</feature>
<evidence type="ECO:0000256" key="2">
    <source>
        <dbReference type="ARBA" id="ARBA00005268"/>
    </source>
</evidence>
<dbReference type="RefSeq" id="WP_213161823.1">
    <property type="nucleotide sequence ID" value="NZ_CP058214.1"/>
</dbReference>
<organism evidence="7 8">
    <name type="scientific">Kaustia mangrovi</name>
    <dbReference type="NCBI Taxonomy" id="2593653"/>
    <lineage>
        <taxon>Bacteria</taxon>
        <taxon>Pseudomonadati</taxon>
        <taxon>Pseudomonadota</taxon>
        <taxon>Alphaproteobacteria</taxon>
        <taxon>Hyphomicrobiales</taxon>
        <taxon>Parvibaculaceae</taxon>
        <taxon>Kaustia</taxon>
    </lineage>
</organism>
<dbReference type="GO" id="GO:0005886">
    <property type="term" value="C:plasma membrane"/>
    <property type="evidence" value="ECO:0007669"/>
    <property type="project" value="TreeGrafter"/>
</dbReference>
<keyword evidence="5 6" id="KW-0472">Membrane</keyword>
<feature type="transmembrane region" description="Helical" evidence="6">
    <location>
        <begin position="225"/>
        <end position="248"/>
    </location>
</feature>
<dbReference type="KEGG" id="kmn:HW532_18165"/>
<feature type="transmembrane region" description="Helical" evidence="6">
    <location>
        <begin position="12"/>
        <end position="30"/>
    </location>
</feature>
<keyword evidence="3 6" id="KW-0812">Transmembrane</keyword>